<accession>A0A6C0E5B1</accession>
<sequence length="70" mass="7848">MSVLLGFGLASLFRAVCKGKNCIDFQGPPDDFMEKGKIYEFDGKCYTYSQTMTKCNKSKRIINLPNAVNT</sequence>
<dbReference type="EMBL" id="MN739735">
    <property type="protein sequence ID" value="QHT23948.1"/>
    <property type="molecule type" value="Genomic_DNA"/>
</dbReference>
<proteinExistence type="predicted"/>
<organism evidence="1">
    <name type="scientific">viral metagenome</name>
    <dbReference type="NCBI Taxonomy" id="1070528"/>
    <lineage>
        <taxon>unclassified sequences</taxon>
        <taxon>metagenomes</taxon>
        <taxon>organismal metagenomes</taxon>
    </lineage>
</organism>
<protein>
    <submittedName>
        <fullName evidence="1">Uncharacterized protein</fullName>
    </submittedName>
</protein>
<reference evidence="1" key="1">
    <citation type="journal article" date="2020" name="Nature">
        <title>Giant virus diversity and host interactions through global metagenomics.</title>
        <authorList>
            <person name="Schulz F."/>
            <person name="Roux S."/>
            <person name="Paez-Espino D."/>
            <person name="Jungbluth S."/>
            <person name="Walsh D.A."/>
            <person name="Denef V.J."/>
            <person name="McMahon K.D."/>
            <person name="Konstantinidis K.T."/>
            <person name="Eloe-Fadrosh E.A."/>
            <person name="Kyrpides N.C."/>
            <person name="Woyke T."/>
        </authorList>
    </citation>
    <scope>NUCLEOTIDE SEQUENCE</scope>
    <source>
        <strain evidence="1">GVMAG-M-3300023179-132</strain>
    </source>
</reference>
<dbReference type="AlphaFoldDB" id="A0A6C0E5B1"/>
<name>A0A6C0E5B1_9ZZZZ</name>
<evidence type="ECO:0000313" key="1">
    <source>
        <dbReference type="EMBL" id="QHT23948.1"/>
    </source>
</evidence>